<dbReference type="CDD" id="cd00082">
    <property type="entry name" value="HisKA"/>
    <property type="match status" value="1"/>
</dbReference>
<evidence type="ECO:0000256" key="7">
    <source>
        <dbReference type="ARBA" id="ARBA00022777"/>
    </source>
</evidence>
<evidence type="ECO:0000259" key="10">
    <source>
        <dbReference type="SMART" id="SM00388"/>
    </source>
</evidence>
<dbReference type="PANTHER" id="PTHR44936:SF10">
    <property type="entry name" value="SENSOR PROTEIN RSTB"/>
    <property type="match status" value="1"/>
</dbReference>
<comment type="subcellular location">
    <subcellularLocation>
        <location evidence="2">Cell membrane</location>
        <topology evidence="2">Multi-pass membrane protein</topology>
    </subcellularLocation>
</comment>
<dbReference type="EC" id="2.7.13.3" evidence="3"/>
<name>A0A849VAV1_9GAMM</name>
<keyword evidence="9" id="KW-1133">Transmembrane helix</keyword>
<keyword evidence="8" id="KW-0067">ATP-binding</keyword>
<keyword evidence="6" id="KW-0547">Nucleotide-binding</keyword>
<dbReference type="AlphaFoldDB" id="A0A849VAV1"/>
<evidence type="ECO:0000256" key="6">
    <source>
        <dbReference type="ARBA" id="ARBA00022741"/>
    </source>
</evidence>
<dbReference type="Gene3D" id="1.10.287.130">
    <property type="match status" value="1"/>
</dbReference>
<keyword evidence="12" id="KW-1185">Reference proteome</keyword>
<evidence type="ECO:0000256" key="4">
    <source>
        <dbReference type="ARBA" id="ARBA00022475"/>
    </source>
</evidence>
<dbReference type="SUPFAM" id="SSF47384">
    <property type="entry name" value="Homodimeric domain of signal transducing histidine kinase"/>
    <property type="match status" value="1"/>
</dbReference>
<evidence type="ECO:0000256" key="9">
    <source>
        <dbReference type="SAM" id="Phobius"/>
    </source>
</evidence>
<dbReference type="EMBL" id="JABBPG010000002">
    <property type="protein sequence ID" value="NOU50406.1"/>
    <property type="molecule type" value="Genomic_DNA"/>
</dbReference>
<comment type="caution">
    <text evidence="11">The sequence shown here is derived from an EMBL/GenBank/DDBJ whole genome shotgun (WGS) entry which is preliminary data.</text>
</comment>
<dbReference type="GO" id="GO:0000155">
    <property type="term" value="F:phosphorelay sensor kinase activity"/>
    <property type="evidence" value="ECO:0007669"/>
    <property type="project" value="InterPro"/>
</dbReference>
<keyword evidence="4" id="KW-1003">Cell membrane</keyword>
<evidence type="ECO:0000256" key="5">
    <source>
        <dbReference type="ARBA" id="ARBA00022679"/>
    </source>
</evidence>
<evidence type="ECO:0000313" key="11">
    <source>
        <dbReference type="EMBL" id="NOU50406.1"/>
    </source>
</evidence>
<evidence type="ECO:0000256" key="3">
    <source>
        <dbReference type="ARBA" id="ARBA00012438"/>
    </source>
</evidence>
<dbReference type="InterPro" id="IPR003661">
    <property type="entry name" value="HisK_dim/P_dom"/>
</dbReference>
<dbReference type="RefSeq" id="WP_171625468.1">
    <property type="nucleotide sequence ID" value="NZ_JABBPG010000002.1"/>
</dbReference>
<evidence type="ECO:0000256" key="8">
    <source>
        <dbReference type="ARBA" id="ARBA00022840"/>
    </source>
</evidence>
<proteinExistence type="predicted"/>
<dbReference type="InterPro" id="IPR036097">
    <property type="entry name" value="HisK_dim/P_sf"/>
</dbReference>
<keyword evidence="7 11" id="KW-0418">Kinase</keyword>
<keyword evidence="9" id="KW-0812">Transmembrane</keyword>
<sequence length="394" mass="44658">MSNTSIIRYLSIRIILLMLLLMACWITVAKYGYEFALDDSAEHYLYYDAQLIAQQQIELPISDDFKLLTQHQSDLPLPIQQAWRAGLLPVNQVSLVSDTFNDTYVLPWQPASSNAVPIFILHFFDKQDTLPIMPWLLLLLVVLSIPILYIVIRSAFKIHMEINLLTKFVNTNKPPNKQSKFQELSAFFKALTIARQAEHFAQQRERLVSTYLSHEIRTPLTQIQHGTSRLQQLDDLPLEAIEVLQSLALSQHRLTSTCSAVLALWQQDNLATQQLDLRGSIKGVVQKLQTPTQPIKLNLCAFEVIKSIHSELFELLLTQAIENAQQHGEPPLTITLSDDALQLQNPIGDSKQCSSGVGLGSILIEQICQRLNWYQNVTLEGGEYLLTIKFKAAM</sequence>
<dbReference type="Proteomes" id="UP000586305">
    <property type="component" value="Unassembled WGS sequence"/>
</dbReference>
<comment type="catalytic activity">
    <reaction evidence="1">
        <text>ATP + protein L-histidine = ADP + protein N-phospho-L-histidine.</text>
        <dbReference type="EC" id="2.7.13.3"/>
    </reaction>
</comment>
<organism evidence="11 12">
    <name type="scientific">Pseudoalteromonas caenipelagi</name>
    <dbReference type="NCBI Taxonomy" id="2726988"/>
    <lineage>
        <taxon>Bacteria</taxon>
        <taxon>Pseudomonadati</taxon>
        <taxon>Pseudomonadota</taxon>
        <taxon>Gammaproteobacteria</taxon>
        <taxon>Alteromonadales</taxon>
        <taxon>Pseudoalteromonadaceae</taxon>
        <taxon>Pseudoalteromonas</taxon>
    </lineage>
</organism>
<gene>
    <name evidence="11" type="ORF">HG263_07605</name>
</gene>
<reference evidence="11 12" key="1">
    <citation type="submission" date="2020-04" db="EMBL/GenBank/DDBJ databases">
        <title>Pseudoalteromonas caenipelagi sp. nov., isolated from a tidal flat.</title>
        <authorList>
            <person name="Park S."/>
            <person name="Yoon J.-H."/>
        </authorList>
    </citation>
    <scope>NUCLEOTIDE SEQUENCE [LARGE SCALE GENOMIC DNA]</scope>
    <source>
        <strain evidence="11 12">JBTF-M23</strain>
    </source>
</reference>
<keyword evidence="5" id="KW-0808">Transferase</keyword>
<evidence type="ECO:0000313" key="12">
    <source>
        <dbReference type="Proteomes" id="UP000586305"/>
    </source>
</evidence>
<protein>
    <recommendedName>
        <fullName evidence="3">histidine kinase</fullName>
        <ecNumber evidence="3">2.7.13.3</ecNumber>
    </recommendedName>
</protein>
<keyword evidence="9" id="KW-0472">Membrane</keyword>
<evidence type="ECO:0000256" key="2">
    <source>
        <dbReference type="ARBA" id="ARBA00004651"/>
    </source>
</evidence>
<dbReference type="PANTHER" id="PTHR44936">
    <property type="entry name" value="SENSOR PROTEIN CREC"/>
    <property type="match status" value="1"/>
</dbReference>
<dbReference type="GO" id="GO:0005524">
    <property type="term" value="F:ATP binding"/>
    <property type="evidence" value="ECO:0007669"/>
    <property type="project" value="UniProtKB-KW"/>
</dbReference>
<feature type="transmembrane region" description="Helical" evidence="9">
    <location>
        <begin position="132"/>
        <end position="152"/>
    </location>
</feature>
<dbReference type="InterPro" id="IPR050980">
    <property type="entry name" value="2C_sensor_his_kinase"/>
</dbReference>
<accession>A0A849VAV1</accession>
<feature type="domain" description="Signal transduction histidine kinase dimerisation/phosphoacceptor" evidence="10">
    <location>
        <begin position="204"/>
        <end position="270"/>
    </location>
</feature>
<feature type="transmembrane region" description="Helical" evidence="9">
    <location>
        <begin position="12"/>
        <end position="33"/>
    </location>
</feature>
<evidence type="ECO:0000256" key="1">
    <source>
        <dbReference type="ARBA" id="ARBA00000085"/>
    </source>
</evidence>
<dbReference type="SMART" id="SM00388">
    <property type="entry name" value="HisKA"/>
    <property type="match status" value="1"/>
</dbReference>